<dbReference type="EMBL" id="PZZH01000001">
    <property type="protein sequence ID" value="PTN78203.1"/>
    <property type="molecule type" value="Genomic_DNA"/>
</dbReference>
<reference evidence="4 6" key="2">
    <citation type="submission" date="2018-06" db="EMBL/GenBank/DDBJ databases">
        <authorList>
            <consortium name="Pathogen Informatics"/>
            <person name="Doyle S."/>
        </authorList>
    </citation>
    <scope>NUCLEOTIDE SEQUENCE [LARGE SCALE GENOMIC DNA]</scope>
    <source>
        <strain evidence="4 6">NCTC13379</strain>
    </source>
</reference>
<evidence type="ECO:0000313" key="4">
    <source>
        <dbReference type="EMBL" id="STP65626.1"/>
    </source>
</evidence>
<proteinExistence type="predicted"/>
<dbReference type="AlphaFoldDB" id="A0A8B3RY79"/>
<dbReference type="Proteomes" id="UP000244140">
    <property type="component" value="Unassembled WGS sequence"/>
</dbReference>
<evidence type="ECO:0000313" key="3">
    <source>
        <dbReference type="EMBL" id="RYU34612.1"/>
    </source>
</evidence>
<accession>A0A8B3RY79</accession>
<reference evidence="3 7" key="3">
    <citation type="submission" date="2019-02" db="EMBL/GenBank/DDBJ databases">
        <title>From farm to fork: dissemination of Tn554::fexA-optrA in linezolid-resistant Enterococcus faecalis clones from chicken feces and meat in Tunisia.</title>
        <authorList>
            <person name="Tedim A.P."/>
            <person name="Elghaieb H."/>
            <person name="Abbassi M.S."/>
            <person name="Novais C."/>
            <person name="Hassen A."/>
            <person name="Peixe L."/>
            <person name="Freitas A.R."/>
        </authorList>
    </citation>
    <scope>NUCLEOTIDE SEQUENCE [LARGE SCALE GENOMIC DNA]</scope>
    <source>
        <strain evidence="3 7">728T</strain>
    </source>
</reference>
<dbReference type="EMBL" id="UGIX01000001">
    <property type="protein sequence ID" value="STP65626.1"/>
    <property type="molecule type" value="Genomic_DNA"/>
</dbReference>
<dbReference type="EMBL" id="SEWT01000002">
    <property type="protein sequence ID" value="RYU34612.1"/>
    <property type="molecule type" value="Genomic_DNA"/>
</dbReference>
<sequence>MEKENIQENYHESLKERKIKDTLQEIKERLNGVKLT</sequence>
<protein>
    <submittedName>
        <fullName evidence="3">Uncharacterized protein</fullName>
    </submittedName>
</protein>
<evidence type="ECO:0000313" key="7">
    <source>
        <dbReference type="Proteomes" id="UP000292223"/>
    </source>
</evidence>
<evidence type="ECO:0000313" key="2">
    <source>
        <dbReference type="EMBL" id="QFY92974.1"/>
    </source>
</evidence>
<gene>
    <name evidence="2" type="ORF">CGZ46_09795</name>
    <name evidence="1" type="ORF">DAI13_10755</name>
    <name evidence="3" type="ORF">EU507_03860</name>
    <name evidence="4" type="ORF">NCTC13379_01707</name>
</gene>
<name>A0A8B3RY79_ENTFL</name>
<evidence type="ECO:0000313" key="5">
    <source>
        <dbReference type="Proteomes" id="UP000244140"/>
    </source>
</evidence>
<reference evidence="2" key="4">
    <citation type="submission" date="2019-07" db="EMBL/GenBank/DDBJ databases">
        <title>Transferable Resistance Gene optrA in Enterococcus faecalis from Swine in Brazil.</title>
        <authorList>
            <person name="Almeida L.M."/>
            <person name="Lebreton F."/>
            <person name="Gaca A."/>
            <person name="Bispo P.M."/>
            <person name="Saavedra J."/>
            <person name="Filsner P."/>
            <person name="Moreno A.M."/>
            <person name="Mamizuka E.M."/>
            <person name="Gilmore M.S."/>
        </authorList>
    </citation>
    <scope>NUCLEOTIDE SEQUENCE</scope>
    <source>
        <strain evidence="2">L15</strain>
    </source>
</reference>
<evidence type="ECO:0000313" key="1">
    <source>
        <dbReference type="EMBL" id="PTN78203.1"/>
    </source>
</evidence>
<organism evidence="3 7">
    <name type="scientific">Enterococcus faecalis</name>
    <name type="common">Streptococcus faecalis</name>
    <dbReference type="NCBI Taxonomy" id="1351"/>
    <lineage>
        <taxon>Bacteria</taxon>
        <taxon>Bacillati</taxon>
        <taxon>Bacillota</taxon>
        <taxon>Bacilli</taxon>
        <taxon>Lactobacillales</taxon>
        <taxon>Enterococcaceae</taxon>
        <taxon>Enterococcus</taxon>
    </lineage>
</organism>
<dbReference type="EMBL" id="CP042213">
    <property type="protein sequence ID" value="QFY92974.1"/>
    <property type="molecule type" value="Genomic_DNA"/>
</dbReference>
<dbReference type="Proteomes" id="UP000292223">
    <property type="component" value="Unassembled WGS sequence"/>
</dbReference>
<evidence type="ECO:0000313" key="6">
    <source>
        <dbReference type="Proteomes" id="UP000254396"/>
    </source>
</evidence>
<dbReference type="Proteomes" id="UP000254396">
    <property type="component" value="Unassembled WGS sequence"/>
</dbReference>
<reference evidence="1 5" key="1">
    <citation type="submission" date="2018-04" db="EMBL/GenBank/DDBJ databases">
        <authorList>
            <person name="Van Tyne D."/>
        </authorList>
    </citation>
    <scope>NUCLEOTIDE SEQUENCE [LARGE SCALE GENOMIC DNA]</scope>
    <source>
        <strain evidence="1 5">B2535</strain>
    </source>
</reference>